<evidence type="ECO:0000256" key="7">
    <source>
        <dbReference type="SAM" id="Phobius"/>
    </source>
</evidence>
<dbReference type="InterPro" id="IPR036259">
    <property type="entry name" value="MFS_trans_sf"/>
</dbReference>
<name>A0A1S8T7Y1_9CLOT</name>
<sequence length="283" mass="31489">MLYRYFAPIIACSLYAFWGLKTIVKVDLTTFIFGFTTLALLVKITSAPRLSKGKKDGVWKQCMLGIKYLVNQKNIFRLILFMAFVNFIAAIYNTNLSPMVLSRNGNNYIHLGIVSSTISIAGLVGSIFVTKLPQPSKRIPLILNIMTFSFLVCNSLLGIGQNYYVWTIAVFMGNVLIPFLTANVEYIMRTKAPLELQGRVFSARNTLQYTSIPAGSILGGFLADKVFEPYMKTSTLTQALLAKIVGNTRGSGIALLFICIGLVEFLGCCIFRLSKSMRTLDYE</sequence>
<evidence type="ECO:0000313" key="9">
    <source>
        <dbReference type="Proteomes" id="UP000190890"/>
    </source>
</evidence>
<comment type="caution">
    <text evidence="8">The sequence shown here is derived from an EMBL/GenBank/DDBJ whole genome shotgun (WGS) entry which is preliminary data.</text>
</comment>
<accession>A0A1S8T7Y1</accession>
<keyword evidence="2" id="KW-0813">Transport</keyword>
<feature type="transmembrane region" description="Helical" evidence="7">
    <location>
        <begin position="5"/>
        <end position="24"/>
    </location>
</feature>
<organism evidence="8 9">
    <name type="scientific">Clostridium puniceum</name>
    <dbReference type="NCBI Taxonomy" id="29367"/>
    <lineage>
        <taxon>Bacteria</taxon>
        <taxon>Bacillati</taxon>
        <taxon>Bacillota</taxon>
        <taxon>Clostridia</taxon>
        <taxon>Eubacteriales</taxon>
        <taxon>Clostridiaceae</taxon>
        <taxon>Clostridium</taxon>
    </lineage>
</organism>
<dbReference type="Gene3D" id="1.20.1250.20">
    <property type="entry name" value="MFS general substrate transporter like domains"/>
    <property type="match status" value="1"/>
</dbReference>
<comment type="subcellular location">
    <subcellularLocation>
        <location evidence="1">Cell membrane</location>
        <topology evidence="1">Multi-pass membrane protein</topology>
    </subcellularLocation>
</comment>
<dbReference type="PANTHER" id="PTHR43266">
    <property type="entry name" value="MACROLIDE-EFFLUX PROTEIN"/>
    <property type="match status" value="1"/>
</dbReference>
<reference evidence="8 9" key="1">
    <citation type="submission" date="2016-05" db="EMBL/GenBank/DDBJ databases">
        <title>Microbial solvent formation.</title>
        <authorList>
            <person name="Poehlein A."/>
            <person name="Montoya Solano J.D."/>
            <person name="Flitsch S."/>
            <person name="Krabben P."/>
            <person name="Duerre P."/>
            <person name="Daniel R."/>
        </authorList>
    </citation>
    <scope>NUCLEOTIDE SEQUENCE [LARGE SCALE GENOMIC DNA]</scope>
    <source>
        <strain evidence="8 9">DSM 2619</strain>
    </source>
</reference>
<feature type="transmembrane region" description="Helical" evidence="7">
    <location>
        <begin position="253"/>
        <end position="273"/>
    </location>
</feature>
<feature type="transmembrane region" description="Helical" evidence="7">
    <location>
        <begin position="163"/>
        <end position="182"/>
    </location>
</feature>
<keyword evidence="4 7" id="KW-0812">Transmembrane</keyword>
<evidence type="ECO:0000256" key="1">
    <source>
        <dbReference type="ARBA" id="ARBA00004651"/>
    </source>
</evidence>
<dbReference type="GO" id="GO:0022857">
    <property type="term" value="F:transmembrane transporter activity"/>
    <property type="evidence" value="ECO:0007669"/>
    <property type="project" value="InterPro"/>
</dbReference>
<feature type="transmembrane region" description="Helical" evidence="7">
    <location>
        <begin position="108"/>
        <end position="129"/>
    </location>
</feature>
<feature type="transmembrane region" description="Helical" evidence="7">
    <location>
        <begin position="75"/>
        <end position="96"/>
    </location>
</feature>
<evidence type="ECO:0000256" key="2">
    <source>
        <dbReference type="ARBA" id="ARBA00022448"/>
    </source>
</evidence>
<evidence type="ECO:0000256" key="4">
    <source>
        <dbReference type="ARBA" id="ARBA00022692"/>
    </source>
</evidence>
<dbReference type="GO" id="GO:0005886">
    <property type="term" value="C:plasma membrane"/>
    <property type="evidence" value="ECO:0007669"/>
    <property type="project" value="UniProtKB-SubCell"/>
</dbReference>
<dbReference type="PANTHER" id="PTHR43266:SF2">
    <property type="entry name" value="MAJOR FACILITATOR SUPERFAMILY (MFS) PROFILE DOMAIN-CONTAINING PROTEIN"/>
    <property type="match status" value="1"/>
</dbReference>
<feature type="transmembrane region" description="Helical" evidence="7">
    <location>
        <begin position="141"/>
        <end position="157"/>
    </location>
</feature>
<evidence type="ECO:0000256" key="5">
    <source>
        <dbReference type="ARBA" id="ARBA00022989"/>
    </source>
</evidence>
<dbReference type="SUPFAM" id="SSF103473">
    <property type="entry name" value="MFS general substrate transporter"/>
    <property type="match status" value="1"/>
</dbReference>
<dbReference type="EMBL" id="LZZM01000208">
    <property type="protein sequence ID" value="OOM73856.1"/>
    <property type="molecule type" value="Genomic_DNA"/>
</dbReference>
<proteinExistence type="predicted"/>
<protein>
    <submittedName>
        <fullName evidence="8">Major facilitator superfamily protein</fullName>
    </submittedName>
</protein>
<evidence type="ECO:0000256" key="3">
    <source>
        <dbReference type="ARBA" id="ARBA00022475"/>
    </source>
</evidence>
<evidence type="ECO:0000256" key="6">
    <source>
        <dbReference type="ARBA" id="ARBA00023136"/>
    </source>
</evidence>
<keyword evidence="5 7" id="KW-1133">Transmembrane helix</keyword>
<dbReference type="Pfam" id="PF07690">
    <property type="entry name" value="MFS_1"/>
    <property type="match status" value="1"/>
</dbReference>
<keyword evidence="9" id="KW-1185">Reference proteome</keyword>
<gene>
    <name evidence="8" type="ORF">CLPUN_42910</name>
</gene>
<dbReference type="STRING" id="29367.CLPUN_42910"/>
<keyword evidence="3" id="KW-1003">Cell membrane</keyword>
<evidence type="ECO:0000313" key="8">
    <source>
        <dbReference type="EMBL" id="OOM73856.1"/>
    </source>
</evidence>
<dbReference type="InterPro" id="IPR011701">
    <property type="entry name" value="MFS"/>
</dbReference>
<dbReference type="AlphaFoldDB" id="A0A1S8T7Y1"/>
<keyword evidence="6 7" id="KW-0472">Membrane</keyword>
<dbReference type="Proteomes" id="UP000190890">
    <property type="component" value="Unassembled WGS sequence"/>
</dbReference>
<feature type="transmembrane region" description="Helical" evidence="7">
    <location>
        <begin position="30"/>
        <end position="50"/>
    </location>
</feature>